<evidence type="ECO:0000259" key="1">
    <source>
        <dbReference type="Pfam" id="PF00535"/>
    </source>
</evidence>
<keyword evidence="2" id="KW-0808">Transferase</keyword>
<protein>
    <submittedName>
        <fullName evidence="2">Putative glycosyltransferase</fullName>
    </submittedName>
</protein>
<dbReference type="GO" id="GO:0016740">
    <property type="term" value="F:transferase activity"/>
    <property type="evidence" value="ECO:0007669"/>
    <property type="project" value="UniProtKB-KW"/>
</dbReference>
<dbReference type="HOGENOM" id="CLU_025996_19_6_0"/>
<dbReference type="SUPFAM" id="SSF53448">
    <property type="entry name" value="Nucleotide-diphospho-sugar transferases"/>
    <property type="match status" value="1"/>
</dbReference>
<evidence type="ECO:0000313" key="3">
    <source>
        <dbReference type="Proteomes" id="UP000007881"/>
    </source>
</evidence>
<dbReference type="KEGG" id="phm:PSMK_19700"/>
<gene>
    <name evidence="2" type="ordered locus">PSMK_19700</name>
</gene>
<dbReference type="eggNOG" id="COG1216">
    <property type="taxonomic scope" value="Bacteria"/>
</dbReference>
<reference evidence="2 3" key="1">
    <citation type="submission" date="2012-02" db="EMBL/GenBank/DDBJ databases">
        <title>Complete genome sequence of Phycisphaera mikurensis NBRC 102666.</title>
        <authorList>
            <person name="Ankai A."/>
            <person name="Hosoyama A."/>
            <person name="Terui Y."/>
            <person name="Sekine M."/>
            <person name="Fukai R."/>
            <person name="Kato Y."/>
            <person name="Nakamura S."/>
            <person name="Yamada-Narita S."/>
            <person name="Kawakoshi A."/>
            <person name="Fukunaga Y."/>
            <person name="Yamazaki S."/>
            <person name="Fujita N."/>
        </authorList>
    </citation>
    <scope>NUCLEOTIDE SEQUENCE [LARGE SCALE GENOMIC DNA]</scope>
    <source>
        <strain evidence="3">NBRC 102666 / KCTC 22515 / FYK2301M01</strain>
    </source>
</reference>
<dbReference type="RefSeq" id="WP_014437347.1">
    <property type="nucleotide sequence ID" value="NC_017080.1"/>
</dbReference>
<dbReference type="Pfam" id="PF00535">
    <property type="entry name" value="Glycos_transf_2"/>
    <property type="match status" value="1"/>
</dbReference>
<accession>I0IFU1</accession>
<feature type="domain" description="Glycosyltransferase 2-like" evidence="1">
    <location>
        <begin position="6"/>
        <end position="109"/>
    </location>
</feature>
<name>I0IFU1_PHYMF</name>
<dbReference type="STRING" id="1142394.PSMK_19700"/>
<dbReference type="InterPro" id="IPR050834">
    <property type="entry name" value="Glycosyltransf_2"/>
</dbReference>
<dbReference type="AlphaFoldDB" id="I0IFU1"/>
<sequence>MAELAVIMTSLNAAGTIERSLASVEPQREQVDLELVLVDSGTDATADLVRERFPWVKVLQFEERKFCGDGRNIGFANSSAPIVAFLDADCEAAPDWAASVLAAHAARPQDQAPVIGGSVGNANPGAYSGWAYWFTEFAGWGRGLPAGEIADVPGCSLTMKRWAFERWGPFIAGTYCSDSAFNWQMAEAGFKPRFDPAIHVAHINPTGLAGMAAHAYDHGRQFGSVRRQEQPPSAAKLMAWRLGAPALPAVMAWRTGRSVFKAREHRTRFLAALPAVALVQTGWALGEWRAYWSAAGAAAGAKRGGREAQGQGDPR</sequence>
<organism evidence="2 3">
    <name type="scientific">Phycisphaera mikurensis (strain NBRC 102666 / KCTC 22515 / FYK2301M01)</name>
    <dbReference type="NCBI Taxonomy" id="1142394"/>
    <lineage>
        <taxon>Bacteria</taxon>
        <taxon>Pseudomonadati</taxon>
        <taxon>Planctomycetota</taxon>
        <taxon>Phycisphaerae</taxon>
        <taxon>Phycisphaerales</taxon>
        <taxon>Phycisphaeraceae</taxon>
        <taxon>Phycisphaera</taxon>
    </lineage>
</organism>
<proteinExistence type="predicted"/>
<dbReference type="Gene3D" id="3.90.550.10">
    <property type="entry name" value="Spore Coat Polysaccharide Biosynthesis Protein SpsA, Chain A"/>
    <property type="match status" value="1"/>
</dbReference>
<dbReference type="EMBL" id="AP012338">
    <property type="protein sequence ID" value="BAM04129.1"/>
    <property type="molecule type" value="Genomic_DNA"/>
</dbReference>
<dbReference type="Proteomes" id="UP000007881">
    <property type="component" value="Chromosome"/>
</dbReference>
<dbReference type="InterPro" id="IPR001173">
    <property type="entry name" value="Glyco_trans_2-like"/>
</dbReference>
<dbReference type="PANTHER" id="PTHR43685:SF3">
    <property type="entry name" value="SLR2126 PROTEIN"/>
    <property type="match status" value="1"/>
</dbReference>
<dbReference type="InterPro" id="IPR029044">
    <property type="entry name" value="Nucleotide-diphossugar_trans"/>
</dbReference>
<dbReference type="OrthoDB" id="396512at2"/>
<evidence type="ECO:0000313" key="2">
    <source>
        <dbReference type="EMBL" id="BAM04129.1"/>
    </source>
</evidence>
<keyword evidence="3" id="KW-1185">Reference proteome</keyword>
<dbReference type="PANTHER" id="PTHR43685">
    <property type="entry name" value="GLYCOSYLTRANSFERASE"/>
    <property type="match status" value="1"/>
</dbReference>